<dbReference type="AlphaFoldDB" id="A0AAI9N307"/>
<dbReference type="InterPro" id="IPR000847">
    <property type="entry name" value="LysR_HTH_N"/>
</dbReference>
<proteinExistence type="inferred from homology"/>
<comment type="caution">
    <text evidence="6">The sequence shown here is derived from an EMBL/GenBank/DDBJ whole genome shotgun (WGS) entry which is preliminary data.</text>
</comment>
<evidence type="ECO:0000256" key="4">
    <source>
        <dbReference type="ARBA" id="ARBA00023163"/>
    </source>
</evidence>
<dbReference type="Gene3D" id="1.10.10.10">
    <property type="entry name" value="Winged helix-like DNA-binding domain superfamily/Winged helix DNA-binding domain"/>
    <property type="match status" value="1"/>
</dbReference>
<dbReference type="Pfam" id="PF03466">
    <property type="entry name" value="LysR_substrate"/>
    <property type="match status" value="1"/>
</dbReference>
<organism evidence="6 7">
    <name type="scientific">Herbaspirillum frisingense GSF30</name>
    <dbReference type="NCBI Taxonomy" id="864073"/>
    <lineage>
        <taxon>Bacteria</taxon>
        <taxon>Pseudomonadati</taxon>
        <taxon>Pseudomonadota</taxon>
        <taxon>Betaproteobacteria</taxon>
        <taxon>Burkholderiales</taxon>
        <taxon>Oxalobacteraceae</taxon>
        <taxon>Herbaspirillum</taxon>
    </lineage>
</organism>
<dbReference type="PANTHER" id="PTHR30537:SF3">
    <property type="entry name" value="TRANSCRIPTIONAL REGULATORY PROTEIN"/>
    <property type="match status" value="1"/>
</dbReference>
<dbReference type="EMBL" id="AEEC02000023">
    <property type="protein sequence ID" value="EOA03699.1"/>
    <property type="molecule type" value="Genomic_DNA"/>
</dbReference>
<comment type="similarity">
    <text evidence="1">Belongs to the LysR transcriptional regulatory family.</text>
</comment>
<dbReference type="Pfam" id="PF00126">
    <property type="entry name" value="HTH_1"/>
    <property type="match status" value="1"/>
</dbReference>
<dbReference type="SUPFAM" id="SSF46785">
    <property type="entry name" value="Winged helix' DNA-binding domain"/>
    <property type="match status" value="1"/>
</dbReference>
<keyword evidence="3" id="KW-0238">DNA-binding</keyword>
<dbReference type="GO" id="GO:0043565">
    <property type="term" value="F:sequence-specific DNA binding"/>
    <property type="evidence" value="ECO:0007669"/>
    <property type="project" value="TreeGrafter"/>
</dbReference>
<dbReference type="PROSITE" id="PS50931">
    <property type="entry name" value="HTH_LYSR"/>
    <property type="match status" value="1"/>
</dbReference>
<evidence type="ECO:0000256" key="2">
    <source>
        <dbReference type="ARBA" id="ARBA00023015"/>
    </source>
</evidence>
<gene>
    <name evidence="6" type="ORF">HFRIS_015855</name>
</gene>
<dbReference type="GO" id="GO:0006351">
    <property type="term" value="P:DNA-templated transcription"/>
    <property type="evidence" value="ECO:0007669"/>
    <property type="project" value="TreeGrafter"/>
</dbReference>
<keyword evidence="2" id="KW-0805">Transcription regulation</keyword>
<protein>
    <submittedName>
        <fullName evidence="6">LysR family transcription regulator protein</fullName>
    </submittedName>
</protein>
<evidence type="ECO:0000256" key="3">
    <source>
        <dbReference type="ARBA" id="ARBA00023125"/>
    </source>
</evidence>
<dbReference type="Gene3D" id="3.40.190.290">
    <property type="match status" value="1"/>
</dbReference>
<dbReference type="Proteomes" id="UP000006772">
    <property type="component" value="Unassembled WGS sequence"/>
</dbReference>
<feature type="domain" description="HTH lysR-type" evidence="5">
    <location>
        <begin position="2"/>
        <end position="59"/>
    </location>
</feature>
<dbReference type="InterPro" id="IPR005119">
    <property type="entry name" value="LysR_subst-bd"/>
</dbReference>
<evidence type="ECO:0000313" key="6">
    <source>
        <dbReference type="EMBL" id="EOA03699.1"/>
    </source>
</evidence>
<name>A0AAI9N307_9BURK</name>
<dbReference type="PANTHER" id="PTHR30537">
    <property type="entry name" value="HTH-TYPE TRANSCRIPTIONAL REGULATOR"/>
    <property type="match status" value="1"/>
</dbReference>
<evidence type="ECO:0000259" key="5">
    <source>
        <dbReference type="PROSITE" id="PS50931"/>
    </source>
</evidence>
<dbReference type="SUPFAM" id="SSF53850">
    <property type="entry name" value="Periplasmic binding protein-like II"/>
    <property type="match status" value="1"/>
</dbReference>
<dbReference type="InterPro" id="IPR058163">
    <property type="entry name" value="LysR-type_TF_proteobact-type"/>
</dbReference>
<keyword evidence="4" id="KW-0804">Transcription</keyword>
<accession>A0AAI9N307</accession>
<dbReference type="RefSeq" id="WP_006464405.1">
    <property type="nucleotide sequence ID" value="NZ_AEEC02000023.1"/>
</dbReference>
<dbReference type="InterPro" id="IPR036390">
    <property type="entry name" value="WH_DNA-bd_sf"/>
</dbReference>
<sequence>MLDWDNLRVFLELTRSQGLVDAAKKLGIDHSTVSRRMKRFEEQVGSQLFDRNNHGYKLTADGYRLVQYAEQVESTLYAATEELGGHNSKLSGQVRLGATEGFGTYVLAPHIAHFCARNPHITVDMLPMPRFVNLSKHEADISVSIERPLSGNYVVTKLSDYVLKLYASREYLAQHPTIHTVSDLAQHNFIGYIDDLVFSEELRYKDTVAPDAFRAFRSTSVVAQYTAACAGRALAILPCFLAQQSEQLVPVLPDEIAITRTFWLVASSEQRHVARVSALWSYLRECVELNRDFLMGQSRQMRWLDSP</sequence>
<dbReference type="InterPro" id="IPR036388">
    <property type="entry name" value="WH-like_DNA-bd_sf"/>
</dbReference>
<dbReference type="GO" id="GO:0003700">
    <property type="term" value="F:DNA-binding transcription factor activity"/>
    <property type="evidence" value="ECO:0007669"/>
    <property type="project" value="InterPro"/>
</dbReference>
<evidence type="ECO:0000313" key="7">
    <source>
        <dbReference type="Proteomes" id="UP000006772"/>
    </source>
</evidence>
<evidence type="ECO:0000256" key="1">
    <source>
        <dbReference type="ARBA" id="ARBA00009437"/>
    </source>
</evidence>
<reference evidence="6 7" key="1">
    <citation type="journal article" date="2013" name="Front. Microbiol.">
        <title>The genome of the endophytic bacterium H. frisingense GSF30(T) identifies diverse strategies in the Herbaspirillum genus to interact with plants.</title>
        <authorList>
            <person name="Straub D."/>
            <person name="Rothballer M."/>
            <person name="Hartmann A."/>
            <person name="Ludewig U."/>
        </authorList>
    </citation>
    <scope>NUCLEOTIDE SEQUENCE [LARGE SCALE GENOMIC DNA]</scope>
    <source>
        <strain evidence="6 7">GSF30</strain>
    </source>
</reference>